<dbReference type="PANTHER" id="PTHR24171">
    <property type="entry name" value="ANKYRIN REPEAT DOMAIN-CONTAINING PROTEIN 39-RELATED"/>
    <property type="match status" value="1"/>
</dbReference>
<keyword evidence="1" id="KW-0677">Repeat</keyword>
<dbReference type="PROSITE" id="PS50297">
    <property type="entry name" value="ANK_REP_REGION"/>
    <property type="match status" value="2"/>
</dbReference>
<reference evidence="4" key="1">
    <citation type="submission" date="2021-02" db="EMBL/GenBank/DDBJ databases">
        <authorList>
            <person name="Dougan E. K."/>
            <person name="Rhodes N."/>
            <person name="Thang M."/>
            <person name="Chan C."/>
        </authorList>
    </citation>
    <scope>NUCLEOTIDE SEQUENCE</scope>
</reference>
<keyword evidence="5" id="KW-1185">Reference proteome</keyword>
<dbReference type="OrthoDB" id="3246549at2759"/>
<dbReference type="InterPro" id="IPR036770">
    <property type="entry name" value="Ankyrin_rpt-contain_sf"/>
</dbReference>
<sequence>MAAIRHDCKMYDIKRLLSLRQSCPTFRLTLLNGGTILDSRDSWQKLGKPTRLTMVQAAPVDSFVYDFCEDLLDAASRGDVLDVDEILAKGQCPDVLTPGGESVLFVAAMNGYLEVAQALLGAGASLDRRVRGWYTPLYIACWQGHLDVVRLFLEAGADPDQGFCAAVFRGHTAVVEFMIQSGADVRQADEHGQLPLQIACAEGHLAIVTLLAKAQATLGWDLQTDELLHAAVSSSQLEVARFLVQAGVDPSGVDASGETPLQVARRQEDSDLIHLLENAAAQMSVSRRCADSPNPCLNHIFQERQLWMTPVQT</sequence>
<dbReference type="PROSITE" id="PS50088">
    <property type="entry name" value="ANK_REPEAT"/>
    <property type="match status" value="4"/>
</dbReference>
<proteinExistence type="predicted"/>
<dbReference type="Proteomes" id="UP000649617">
    <property type="component" value="Unassembled WGS sequence"/>
</dbReference>
<evidence type="ECO:0000256" key="2">
    <source>
        <dbReference type="ARBA" id="ARBA00023043"/>
    </source>
</evidence>
<feature type="repeat" description="ANK" evidence="3">
    <location>
        <begin position="256"/>
        <end position="288"/>
    </location>
</feature>
<keyword evidence="2 3" id="KW-0040">ANK repeat</keyword>
<organism evidence="4 5">
    <name type="scientific">Symbiodinium pilosum</name>
    <name type="common">Dinoflagellate</name>
    <dbReference type="NCBI Taxonomy" id="2952"/>
    <lineage>
        <taxon>Eukaryota</taxon>
        <taxon>Sar</taxon>
        <taxon>Alveolata</taxon>
        <taxon>Dinophyceae</taxon>
        <taxon>Suessiales</taxon>
        <taxon>Symbiodiniaceae</taxon>
        <taxon>Symbiodinium</taxon>
    </lineage>
</organism>
<dbReference type="Gene3D" id="1.25.40.20">
    <property type="entry name" value="Ankyrin repeat-containing domain"/>
    <property type="match status" value="3"/>
</dbReference>
<feature type="repeat" description="ANK" evidence="3">
    <location>
        <begin position="223"/>
        <end position="255"/>
    </location>
</feature>
<comment type="caution">
    <text evidence="4">The sequence shown here is derived from an EMBL/GenBank/DDBJ whole genome shotgun (WGS) entry which is preliminary data.</text>
</comment>
<dbReference type="AlphaFoldDB" id="A0A812XHW1"/>
<name>A0A812XHW1_SYMPI</name>
<dbReference type="Pfam" id="PF12796">
    <property type="entry name" value="Ank_2"/>
    <property type="match status" value="2"/>
</dbReference>
<dbReference type="Pfam" id="PF13637">
    <property type="entry name" value="Ank_4"/>
    <property type="match status" value="1"/>
</dbReference>
<dbReference type="EMBL" id="CAJNIZ010045598">
    <property type="protein sequence ID" value="CAE7724523.1"/>
    <property type="molecule type" value="Genomic_DNA"/>
</dbReference>
<dbReference type="SMART" id="SM00248">
    <property type="entry name" value="ANK"/>
    <property type="match status" value="6"/>
</dbReference>
<gene>
    <name evidence="4" type="primary">ANKRD17</name>
    <name evidence="4" type="ORF">SPIL2461_LOCUS20703</name>
</gene>
<feature type="repeat" description="ANK" evidence="3">
    <location>
        <begin position="132"/>
        <end position="160"/>
    </location>
</feature>
<feature type="repeat" description="ANK" evidence="3">
    <location>
        <begin position="99"/>
        <end position="131"/>
    </location>
</feature>
<evidence type="ECO:0000313" key="4">
    <source>
        <dbReference type="EMBL" id="CAE7724523.1"/>
    </source>
</evidence>
<evidence type="ECO:0000256" key="1">
    <source>
        <dbReference type="ARBA" id="ARBA00022737"/>
    </source>
</evidence>
<protein>
    <submittedName>
        <fullName evidence="4">ANKRD17 protein</fullName>
    </submittedName>
</protein>
<dbReference type="PANTHER" id="PTHR24171:SF10">
    <property type="entry name" value="ANKYRIN REPEAT DOMAIN-CONTAINING PROTEIN 29-LIKE"/>
    <property type="match status" value="1"/>
</dbReference>
<dbReference type="InterPro" id="IPR002110">
    <property type="entry name" value="Ankyrin_rpt"/>
</dbReference>
<accession>A0A812XHW1</accession>
<dbReference type="SUPFAM" id="SSF48403">
    <property type="entry name" value="Ankyrin repeat"/>
    <property type="match status" value="1"/>
</dbReference>
<evidence type="ECO:0000313" key="5">
    <source>
        <dbReference type="Proteomes" id="UP000649617"/>
    </source>
</evidence>
<evidence type="ECO:0000256" key="3">
    <source>
        <dbReference type="PROSITE-ProRule" id="PRU00023"/>
    </source>
</evidence>